<feature type="chain" id="PRO_5009105362" description="HEAT repeat protein" evidence="1">
    <location>
        <begin position="26"/>
        <end position="228"/>
    </location>
</feature>
<accession>A0A1D8AXV8</accession>
<dbReference type="RefSeq" id="WP_069962839.1">
    <property type="nucleotide sequence ID" value="NZ_CP016094.1"/>
</dbReference>
<evidence type="ECO:0000256" key="1">
    <source>
        <dbReference type="SAM" id="SignalP"/>
    </source>
</evidence>
<sequence>MKNAKLLISGLSLALTLAAAAPVAAATTDWSGWMENYYLNPEADKVVPAVYALSRSGHFEQEGQTAAAIGFLGAVFAQNPDRAADWMYQFRQLPAAHQRLVAAALWYSGLPEGVEVVRQAAQGTSADIRTDVENLMAWQQPVLSETPVQSVSSLNLQWGAFLASGNPQHIVKVLAALGSDQPVLGTQVRMALAEKALAHPRVYEICQSEIARQPEGVREQLRTALGTR</sequence>
<evidence type="ECO:0000313" key="2">
    <source>
        <dbReference type="EMBL" id="AOS45722.1"/>
    </source>
</evidence>
<organism evidence="2 3">
    <name type="scientific">Lacunisphaera limnophila</name>
    <dbReference type="NCBI Taxonomy" id="1838286"/>
    <lineage>
        <taxon>Bacteria</taxon>
        <taxon>Pseudomonadati</taxon>
        <taxon>Verrucomicrobiota</taxon>
        <taxon>Opitutia</taxon>
        <taxon>Opitutales</taxon>
        <taxon>Opitutaceae</taxon>
        <taxon>Lacunisphaera</taxon>
    </lineage>
</organism>
<feature type="signal peptide" evidence="1">
    <location>
        <begin position="1"/>
        <end position="25"/>
    </location>
</feature>
<dbReference type="Proteomes" id="UP000095228">
    <property type="component" value="Chromosome"/>
</dbReference>
<evidence type="ECO:0000313" key="3">
    <source>
        <dbReference type="Proteomes" id="UP000095228"/>
    </source>
</evidence>
<protein>
    <recommendedName>
        <fullName evidence="4">HEAT repeat protein</fullName>
    </recommendedName>
</protein>
<proteinExistence type="predicted"/>
<name>A0A1D8AXV8_9BACT</name>
<keyword evidence="3" id="KW-1185">Reference proteome</keyword>
<gene>
    <name evidence="2" type="ORF">Verru16b_02809</name>
</gene>
<keyword evidence="1" id="KW-0732">Signal</keyword>
<dbReference type="EMBL" id="CP016094">
    <property type="protein sequence ID" value="AOS45722.1"/>
    <property type="molecule type" value="Genomic_DNA"/>
</dbReference>
<dbReference type="AlphaFoldDB" id="A0A1D8AXV8"/>
<reference evidence="2 3" key="1">
    <citation type="submission" date="2016-06" db="EMBL/GenBank/DDBJ databases">
        <title>Three novel species with peptidoglycan cell walls form the new genus Lacunisphaera gen. nov. in the family Opitutaceae of the verrucomicrobial subdivision 4.</title>
        <authorList>
            <person name="Rast P."/>
            <person name="Gloeckner I."/>
            <person name="Jogler M."/>
            <person name="Boedeker C."/>
            <person name="Jeske O."/>
            <person name="Wiegand S."/>
            <person name="Reinhardt R."/>
            <person name="Schumann P."/>
            <person name="Rohde M."/>
            <person name="Spring S."/>
            <person name="Gloeckner F.O."/>
            <person name="Jogler C."/>
        </authorList>
    </citation>
    <scope>NUCLEOTIDE SEQUENCE [LARGE SCALE GENOMIC DNA]</scope>
    <source>
        <strain evidence="2 3">IG16b</strain>
    </source>
</reference>
<dbReference type="OrthoDB" id="345845at2"/>
<evidence type="ECO:0008006" key="4">
    <source>
        <dbReference type="Google" id="ProtNLM"/>
    </source>
</evidence>
<dbReference type="KEGG" id="obg:Verru16b_02809"/>